<evidence type="ECO:0000313" key="13">
    <source>
        <dbReference type="EMBL" id="KAL0565153.1"/>
    </source>
</evidence>
<dbReference type="Pfam" id="PF01135">
    <property type="entry name" value="PCMT"/>
    <property type="match status" value="1"/>
</dbReference>
<dbReference type="SUPFAM" id="SSF48264">
    <property type="entry name" value="Cytochrome P450"/>
    <property type="match status" value="1"/>
</dbReference>
<reference evidence="13 14" key="1">
    <citation type="submission" date="2024-02" db="EMBL/GenBank/DDBJ databases">
        <title>A draft genome for the cacao thread blight pathogen Marasmius crinis-equi.</title>
        <authorList>
            <person name="Cohen S.P."/>
            <person name="Baruah I.K."/>
            <person name="Amoako-Attah I."/>
            <person name="Bukari Y."/>
            <person name="Meinhardt L.W."/>
            <person name="Bailey B.A."/>
        </authorList>
    </citation>
    <scope>NUCLEOTIDE SEQUENCE [LARGE SCALE GENOMIC DNA]</scope>
    <source>
        <strain evidence="13 14">GH-76</strain>
    </source>
</reference>
<dbReference type="PROSITE" id="PS00018">
    <property type="entry name" value="EF_HAND_1"/>
    <property type="match status" value="1"/>
</dbReference>
<evidence type="ECO:0000256" key="7">
    <source>
        <dbReference type="ARBA" id="ARBA00022603"/>
    </source>
</evidence>
<organism evidence="13 14">
    <name type="scientific">Marasmius crinis-equi</name>
    <dbReference type="NCBI Taxonomy" id="585013"/>
    <lineage>
        <taxon>Eukaryota</taxon>
        <taxon>Fungi</taxon>
        <taxon>Dikarya</taxon>
        <taxon>Basidiomycota</taxon>
        <taxon>Agaricomycotina</taxon>
        <taxon>Agaricomycetes</taxon>
        <taxon>Agaricomycetidae</taxon>
        <taxon>Agaricales</taxon>
        <taxon>Marasmiineae</taxon>
        <taxon>Marasmiaceae</taxon>
        <taxon>Marasmius</taxon>
    </lineage>
</organism>
<dbReference type="InterPro" id="IPR036396">
    <property type="entry name" value="Cyt_P450_sf"/>
</dbReference>
<keyword evidence="7" id="KW-0489">Methyltransferase</keyword>
<dbReference type="InterPro" id="IPR002403">
    <property type="entry name" value="Cyt_P450_E_grp-IV"/>
</dbReference>
<comment type="caution">
    <text evidence="13">The sequence shown here is derived from an EMBL/GenBank/DDBJ whole genome shotgun (WGS) entry which is preliminary data.</text>
</comment>
<evidence type="ECO:0000256" key="11">
    <source>
        <dbReference type="ARBA" id="ARBA00023004"/>
    </source>
</evidence>
<sequence>MNGIFNSDRVASAMAKVDRANYVVHKSEAYEDSPQLSLFLFLSCPEILNQTGSRVIGYGATISAPHMHAYASEHLLEYLRPGSKVLDVGSGSGYLVAVLHHLVSPGEGGKVVGIEHVEELVDWSKENLVKDGLKDQLESKTIQVVAGDGRKGFPSEGPYDAIHVGAAAPTVPEALIEQLASPGRMFIPVGTALQNILHVDKDADGKVTQKEIMSVRVCTSSLLPLLQPVSRFLKNSTEQAINHTPGYRPPFGPLDFPGVVLPTRWWNTGLDVHYMRRYDMYKTREHTSIVPFISGTPSLWTNNLDVARQIESGGARGVFRKPLGSMRALRLWGPNLAASNGEQWRKHRRVMGPAFNQKLYTVVWKKTREIYREMVDTPEWKNSKEDGVTFEPVQGMTYKLALIILGSCGFGLPGSWTEPPRTQTDDPKAMTVQYALRTVADSSGLIIFAPEWVKRLPFHRIQEPQQALVQLSGFMQEQIRIRKSEEKEEEREEEGGGGEGGVGKNNVLTLLVQASEDEEGKYQLEDEELIGNVFLLLLAGHGLTIVVHTETTANALAGTFGFLAAHPEIQKEVYDHIVDVVGMERDPTFEDYSRLNKVAAAFLEAVRFFPGGHVLIREAGEDTIVDIPADPKTGKEKESIPVAKGVNVIVDMIGIHRNPRYFDEPDEYRPSRWYNVSSDSDVFTGFSVGPRACIGRKFATVEAVCWLTMILRDFEVRPAGLREGETVAEWERRILVPNFTLTLGVGDVPVRFVRRR</sequence>
<evidence type="ECO:0000256" key="1">
    <source>
        <dbReference type="ARBA" id="ARBA00001971"/>
    </source>
</evidence>
<dbReference type="EC" id="2.1.1.77" evidence="5"/>
<protein>
    <recommendedName>
        <fullName evidence="5">protein-L-isoaspartate(D-aspartate) O-methyltransferase</fullName>
        <ecNumber evidence="5">2.1.1.77</ecNumber>
    </recommendedName>
</protein>
<dbReference type="InterPro" id="IPR001128">
    <property type="entry name" value="Cyt_P450"/>
</dbReference>
<keyword evidence="10" id="KW-0479">Metal-binding</keyword>
<dbReference type="InterPro" id="IPR018247">
    <property type="entry name" value="EF_Hand_1_Ca_BS"/>
</dbReference>
<comment type="cofactor">
    <cofactor evidence="1">
        <name>heme</name>
        <dbReference type="ChEBI" id="CHEBI:30413"/>
    </cofactor>
</comment>
<evidence type="ECO:0000256" key="4">
    <source>
        <dbReference type="ARBA" id="ARBA00010617"/>
    </source>
</evidence>
<name>A0ABR3EQJ0_9AGAR</name>
<gene>
    <name evidence="13" type="ORF">V5O48_016877</name>
</gene>
<dbReference type="Proteomes" id="UP001465976">
    <property type="component" value="Unassembled WGS sequence"/>
</dbReference>
<dbReference type="PRINTS" id="PR00465">
    <property type="entry name" value="EP450IV"/>
</dbReference>
<evidence type="ECO:0000256" key="12">
    <source>
        <dbReference type="SAM" id="MobiDB-lite"/>
    </source>
</evidence>
<dbReference type="PROSITE" id="PS00086">
    <property type="entry name" value="CYTOCHROME_P450"/>
    <property type="match status" value="1"/>
</dbReference>
<feature type="region of interest" description="Disordered" evidence="12">
    <location>
        <begin position="482"/>
        <end position="504"/>
    </location>
</feature>
<dbReference type="Gene3D" id="1.10.630.10">
    <property type="entry name" value="Cytochrome P450"/>
    <property type="match status" value="1"/>
</dbReference>
<evidence type="ECO:0000256" key="10">
    <source>
        <dbReference type="ARBA" id="ARBA00022723"/>
    </source>
</evidence>
<dbReference type="InterPro" id="IPR029063">
    <property type="entry name" value="SAM-dependent_MTases_sf"/>
</dbReference>
<dbReference type="Gene3D" id="3.40.50.150">
    <property type="entry name" value="Vaccinia Virus protein VP39"/>
    <property type="match status" value="1"/>
</dbReference>
<evidence type="ECO:0000313" key="14">
    <source>
        <dbReference type="Proteomes" id="UP001465976"/>
    </source>
</evidence>
<accession>A0ABR3EQJ0</accession>
<evidence type="ECO:0000256" key="5">
    <source>
        <dbReference type="ARBA" id="ARBA00011890"/>
    </source>
</evidence>
<evidence type="ECO:0000256" key="8">
    <source>
        <dbReference type="ARBA" id="ARBA00022679"/>
    </source>
</evidence>
<comment type="similarity">
    <text evidence="4">Belongs to the cytochrome P450 family.</text>
</comment>
<dbReference type="PANTHER" id="PTHR11579:SF0">
    <property type="entry name" value="PROTEIN-L-ISOASPARTATE(D-ASPARTATE) O-METHYLTRANSFERASE"/>
    <property type="match status" value="1"/>
</dbReference>
<dbReference type="SUPFAM" id="SSF53335">
    <property type="entry name" value="S-adenosyl-L-methionine-dependent methyltransferases"/>
    <property type="match status" value="1"/>
</dbReference>
<dbReference type="PANTHER" id="PTHR11579">
    <property type="entry name" value="PROTEIN-L-ISOASPARTATE O-METHYLTRANSFERASE"/>
    <property type="match status" value="1"/>
</dbReference>
<comment type="subcellular location">
    <subcellularLocation>
        <location evidence="2">Cytoplasm</location>
    </subcellularLocation>
</comment>
<dbReference type="PROSITE" id="PS01279">
    <property type="entry name" value="PCMT"/>
    <property type="match status" value="1"/>
</dbReference>
<evidence type="ECO:0000256" key="6">
    <source>
        <dbReference type="ARBA" id="ARBA00022490"/>
    </source>
</evidence>
<keyword evidence="9" id="KW-0949">S-adenosyl-L-methionine</keyword>
<feature type="compositionally biased region" description="Acidic residues" evidence="12">
    <location>
        <begin position="487"/>
        <end position="496"/>
    </location>
</feature>
<proteinExistence type="inferred from homology"/>
<dbReference type="CDD" id="cd02440">
    <property type="entry name" value="AdoMet_MTases"/>
    <property type="match status" value="1"/>
</dbReference>
<dbReference type="InterPro" id="IPR017972">
    <property type="entry name" value="Cyt_P450_CS"/>
</dbReference>
<dbReference type="InterPro" id="IPR000682">
    <property type="entry name" value="PCMT"/>
</dbReference>
<keyword evidence="6" id="KW-0963">Cytoplasm</keyword>
<evidence type="ECO:0000256" key="3">
    <source>
        <dbReference type="ARBA" id="ARBA00005369"/>
    </source>
</evidence>
<evidence type="ECO:0000256" key="2">
    <source>
        <dbReference type="ARBA" id="ARBA00004496"/>
    </source>
</evidence>
<keyword evidence="14" id="KW-1185">Reference proteome</keyword>
<comment type="similarity">
    <text evidence="3">Belongs to the methyltransferase superfamily. L-isoaspartyl/D-aspartyl protein methyltransferase family.</text>
</comment>
<dbReference type="EMBL" id="JBAHYK010002394">
    <property type="protein sequence ID" value="KAL0565153.1"/>
    <property type="molecule type" value="Genomic_DNA"/>
</dbReference>
<keyword evidence="8" id="KW-0808">Transferase</keyword>
<dbReference type="Pfam" id="PF00067">
    <property type="entry name" value="p450"/>
    <property type="match status" value="1"/>
</dbReference>
<evidence type="ECO:0000256" key="9">
    <source>
        <dbReference type="ARBA" id="ARBA00022691"/>
    </source>
</evidence>
<keyword evidence="11" id="KW-0408">Iron</keyword>